<dbReference type="InterPro" id="IPR002293">
    <property type="entry name" value="AA/rel_permease1"/>
</dbReference>
<dbReference type="Pfam" id="PF13520">
    <property type="entry name" value="AA_permease_2"/>
    <property type="match status" value="1"/>
</dbReference>
<evidence type="ECO:0000256" key="3">
    <source>
        <dbReference type="ARBA" id="ARBA00022989"/>
    </source>
</evidence>
<evidence type="ECO:0000313" key="7">
    <source>
        <dbReference type="Proteomes" id="UP000036356"/>
    </source>
</evidence>
<dbReference type="PANTHER" id="PTHR47547">
    <property type="match status" value="1"/>
</dbReference>
<feature type="transmembrane region" description="Helical" evidence="5">
    <location>
        <begin position="12"/>
        <end position="31"/>
    </location>
</feature>
<gene>
    <name evidence="6" type="primary">yveA_2</name>
    <name evidence="6" type="ORF">DEAC_c38700</name>
</gene>
<feature type="transmembrane region" description="Helical" evidence="5">
    <location>
        <begin position="484"/>
        <end position="503"/>
    </location>
</feature>
<evidence type="ECO:0000256" key="1">
    <source>
        <dbReference type="ARBA" id="ARBA00004141"/>
    </source>
</evidence>
<feature type="transmembrane region" description="Helical" evidence="5">
    <location>
        <begin position="233"/>
        <end position="256"/>
    </location>
</feature>
<feature type="transmembrane region" description="Helical" evidence="5">
    <location>
        <begin position="161"/>
        <end position="181"/>
    </location>
</feature>
<accession>A0A0J1FLJ6</accession>
<reference evidence="6 7" key="1">
    <citation type="submission" date="2015-06" db="EMBL/GenBank/DDBJ databases">
        <title>Draft genome of the moderately acidophilic sulfate reducer Candidatus Desulfosporosinus acididurans strain M1.</title>
        <authorList>
            <person name="Poehlein A."/>
            <person name="Petzsch P."/>
            <person name="Johnson B.D."/>
            <person name="Schloemann M."/>
            <person name="Daniel R."/>
            <person name="Muehling M."/>
        </authorList>
    </citation>
    <scope>NUCLEOTIDE SEQUENCE [LARGE SCALE GENOMIC DNA]</scope>
    <source>
        <strain evidence="6 7">M1</strain>
    </source>
</reference>
<comment type="caution">
    <text evidence="6">The sequence shown here is derived from an EMBL/GenBank/DDBJ whole genome shotgun (WGS) entry which is preliminary data.</text>
</comment>
<dbReference type="PIRSF" id="PIRSF006060">
    <property type="entry name" value="AA_transporter"/>
    <property type="match status" value="1"/>
</dbReference>
<feature type="transmembrane region" description="Helical" evidence="5">
    <location>
        <begin position="276"/>
        <end position="293"/>
    </location>
</feature>
<organism evidence="6 7">
    <name type="scientific">Desulfosporosinus acididurans</name>
    <dbReference type="NCBI Taxonomy" id="476652"/>
    <lineage>
        <taxon>Bacteria</taxon>
        <taxon>Bacillati</taxon>
        <taxon>Bacillota</taxon>
        <taxon>Clostridia</taxon>
        <taxon>Eubacteriales</taxon>
        <taxon>Desulfitobacteriaceae</taxon>
        <taxon>Desulfosporosinus</taxon>
    </lineage>
</organism>
<feature type="transmembrane region" description="Helical" evidence="5">
    <location>
        <begin position="338"/>
        <end position="357"/>
    </location>
</feature>
<dbReference type="Gene3D" id="1.20.1740.10">
    <property type="entry name" value="Amino acid/polyamine transporter I"/>
    <property type="match status" value="1"/>
</dbReference>
<keyword evidence="7" id="KW-1185">Reference proteome</keyword>
<comment type="subcellular location">
    <subcellularLocation>
        <location evidence="1">Membrane</location>
        <topology evidence="1">Multi-pass membrane protein</topology>
    </subcellularLocation>
</comment>
<feature type="transmembrane region" description="Helical" evidence="5">
    <location>
        <begin position="43"/>
        <end position="62"/>
    </location>
</feature>
<dbReference type="RefSeq" id="WP_047811644.1">
    <property type="nucleotide sequence ID" value="NZ_LDZY01000016.1"/>
</dbReference>
<dbReference type="EMBL" id="LDZY01000016">
    <property type="protein sequence ID" value="KLU64237.1"/>
    <property type="molecule type" value="Genomic_DNA"/>
</dbReference>
<feature type="transmembrane region" description="Helical" evidence="5">
    <location>
        <begin position="363"/>
        <end position="385"/>
    </location>
</feature>
<feature type="transmembrane region" description="Helical" evidence="5">
    <location>
        <begin position="127"/>
        <end position="149"/>
    </location>
</feature>
<dbReference type="GO" id="GO:0022857">
    <property type="term" value="F:transmembrane transporter activity"/>
    <property type="evidence" value="ECO:0007669"/>
    <property type="project" value="InterPro"/>
</dbReference>
<evidence type="ECO:0000313" key="6">
    <source>
        <dbReference type="EMBL" id="KLU64237.1"/>
    </source>
</evidence>
<feature type="transmembrane region" description="Helical" evidence="5">
    <location>
        <begin position="424"/>
        <end position="443"/>
    </location>
</feature>
<sequence length="524" mass="56507">MQQSKLKRDLSLLDLTFAGVGGIIGSGWLLASQAAAAVAGPSAIISWIVGGIAVILMALVYAELGGMLPEAGGTVRYPQYSHGSLVSFIIGWGGWLSWVATPPAEAEAITQYANNFVHILYNTNTGLLTLSGLLVSILLTVLFFILNYFGVKLFARVNTSITWIKFVIPVLTAVLIMAFGFHSSNFTSHGGFFPSGFSSTLMAVGSSGIIFSLQGFRQPVELAGESRNPKRDLPLALILTVLICVGIYVLLEIAFVGSLTPAMLSKGWSSLSLDAPFAQLAAAVNIGWLAIVLQADAMISPAGTGLVYTASTARGIYAMAENGYMPKLFSKIHPKWRIPVNALYFNLIVGLLTLLPFSSWNKIIAFVSVTGVISYLLGPVATSVLRRTAPEIPRPINIFGLSVLSPLAFIVAGLIVYWTGWPNTGYALGSVVVGLLIYFYYYCKGNFRSRHIRSGLWLAVYLVFIIVFSYAGSKSFGGKNIIPAPYDTIVFAIVSLLAFMWGLHSGYRTEEIDDTSRQIANGEY</sequence>
<dbReference type="GO" id="GO:0016020">
    <property type="term" value="C:membrane"/>
    <property type="evidence" value="ECO:0007669"/>
    <property type="project" value="UniProtKB-SubCell"/>
</dbReference>
<keyword evidence="3 5" id="KW-1133">Transmembrane helix</keyword>
<dbReference type="AlphaFoldDB" id="A0A0J1FLJ6"/>
<proteinExistence type="predicted"/>
<dbReference type="STRING" id="476652.DEAC_c38700"/>
<dbReference type="Proteomes" id="UP000036356">
    <property type="component" value="Unassembled WGS sequence"/>
</dbReference>
<feature type="transmembrane region" description="Helical" evidence="5">
    <location>
        <begin position="193"/>
        <end position="213"/>
    </location>
</feature>
<evidence type="ECO:0000256" key="4">
    <source>
        <dbReference type="ARBA" id="ARBA00023136"/>
    </source>
</evidence>
<dbReference type="PATRIC" id="fig|476652.3.peg.4096"/>
<evidence type="ECO:0000256" key="2">
    <source>
        <dbReference type="ARBA" id="ARBA00022692"/>
    </source>
</evidence>
<dbReference type="PANTHER" id="PTHR47547:SF1">
    <property type="entry name" value="ASPARTATE-PROTON SYMPORTER"/>
    <property type="match status" value="1"/>
</dbReference>
<evidence type="ECO:0000256" key="5">
    <source>
        <dbReference type="SAM" id="Phobius"/>
    </source>
</evidence>
<dbReference type="InterPro" id="IPR052962">
    <property type="entry name" value="AA_Transporter_AGT"/>
</dbReference>
<protein>
    <submittedName>
        <fullName evidence="6">Aspartate-proton symporter</fullName>
    </submittedName>
</protein>
<feature type="transmembrane region" description="Helical" evidence="5">
    <location>
        <begin position="397"/>
        <end position="418"/>
    </location>
</feature>
<name>A0A0J1FLJ6_9FIRM</name>
<keyword evidence="2 5" id="KW-0812">Transmembrane</keyword>
<feature type="transmembrane region" description="Helical" evidence="5">
    <location>
        <begin position="455"/>
        <end position="472"/>
    </location>
</feature>
<keyword evidence="4 5" id="KW-0472">Membrane</keyword>